<dbReference type="AlphaFoldDB" id="A9HIX1"/>
<accession>A9HIX1</accession>
<dbReference type="EMBL" id="AM889285">
    <property type="protein sequence ID" value="CAP55825.1"/>
    <property type="molecule type" value="Genomic_DNA"/>
</dbReference>
<keyword evidence="2" id="KW-1185">Reference proteome</keyword>
<protein>
    <submittedName>
        <fullName evidence="1">Uncharacterized protein</fullName>
    </submittedName>
</protein>
<dbReference type="Proteomes" id="UP000001176">
    <property type="component" value="Chromosome"/>
</dbReference>
<reference evidence="1 2" key="1">
    <citation type="journal article" date="2009" name="BMC Genomics">
        <title>Complete genome sequence of the sugarcane nitrogen-fixing endophyte Gluconacetobacter diazotrophicus Pal5.</title>
        <authorList>
            <person name="Bertalan M."/>
            <person name="Albano R."/>
            <person name="Padua V."/>
            <person name="Rouws L."/>
            <person name="Rojas C."/>
            <person name="Hemerly A."/>
            <person name="Teixeira K."/>
            <person name="Schwab S."/>
            <person name="Araujo J."/>
            <person name="Oliveira A."/>
            <person name="Franca L."/>
            <person name="Magalhaes V."/>
            <person name="Alqueres S."/>
            <person name="Cardoso A."/>
            <person name="Almeida W."/>
            <person name="Loureiro M.M."/>
            <person name="Nogueira E."/>
            <person name="Cidade D."/>
            <person name="Oliveira D."/>
            <person name="Simao T."/>
            <person name="Macedo J."/>
            <person name="Valadao A."/>
            <person name="Dreschsel M."/>
            <person name="Freitas F."/>
            <person name="Vidal M."/>
            <person name="Guedes H."/>
            <person name="Rodrigues E."/>
            <person name="Meneses C."/>
            <person name="Brioso P."/>
            <person name="Pozzer L."/>
            <person name="Figueiredo D."/>
            <person name="Montano H."/>
            <person name="Junior J."/>
            <person name="Filho G."/>
            <person name="Flores V."/>
            <person name="Ferreira B."/>
            <person name="Branco A."/>
            <person name="Gonzalez P."/>
            <person name="Guillobel H."/>
            <person name="Lemos M."/>
            <person name="Seibel L."/>
            <person name="Macedo J."/>
            <person name="Alves-Ferreira M."/>
            <person name="Sachetto-Martins G."/>
            <person name="Coelho A."/>
            <person name="Santos E."/>
            <person name="Amaral G."/>
            <person name="Neves A."/>
            <person name="Pacheco A.B."/>
            <person name="Carvalho D."/>
            <person name="Lery L."/>
            <person name="Bisch P."/>
            <person name="Rossle S.C."/>
            <person name="Urmenyi T."/>
            <person name="Kruger W.V."/>
            <person name="Martins O."/>
            <person name="Baldani J.I."/>
            <person name="Ferreira P.C."/>
        </authorList>
    </citation>
    <scope>NUCLEOTIDE SEQUENCE [LARGE SCALE GENOMIC DNA]</scope>
    <source>
        <strain evidence="2">ATCC 49037 / DSM 5601 / CCUG 37298 / CIP 103539 / LMG 7603 / PAl5</strain>
    </source>
</reference>
<sequence>MITNGHLREMTMEPPAADMLICIGHRRIRARVRAGKGRCPRHP</sequence>
<evidence type="ECO:0000313" key="2">
    <source>
        <dbReference type="Proteomes" id="UP000001176"/>
    </source>
</evidence>
<evidence type="ECO:0000313" key="1">
    <source>
        <dbReference type="EMBL" id="CAP55825.1"/>
    </source>
</evidence>
<organism evidence="1 2">
    <name type="scientific">Gluconacetobacter diazotrophicus (strain ATCC 49037 / DSM 5601 / CCUG 37298 / CIP 103539 / LMG 7603 / PAl5)</name>
    <dbReference type="NCBI Taxonomy" id="272568"/>
    <lineage>
        <taxon>Bacteria</taxon>
        <taxon>Pseudomonadati</taxon>
        <taxon>Pseudomonadota</taxon>
        <taxon>Alphaproteobacteria</taxon>
        <taxon>Acetobacterales</taxon>
        <taxon>Acetobacteraceae</taxon>
        <taxon>Gluconacetobacter</taxon>
    </lineage>
</organism>
<name>A9HIX1_GLUDA</name>
<proteinExistence type="predicted"/>
<gene>
    <name evidence="1" type="ordered locus">GDI1882</name>
</gene>
<dbReference type="KEGG" id="gdi:GDI1882"/>